<feature type="compositionally biased region" description="Basic and acidic residues" evidence="1">
    <location>
        <begin position="13"/>
        <end position="26"/>
    </location>
</feature>
<dbReference type="InterPro" id="IPR009078">
    <property type="entry name" value="Ferritin-like_SF"/>
</dbReference>
<reference evidence="2 3" key="1">
    <citation type="submission" date="2019-12" db="EMBL/GenBank/DDBJ databases">
        <authorList>
            <person name="Kun Z."/>
        </authorList>
    </citation>
    <scope>NUCLEOTIDE SEQUENCE [LARGE SCALE GENOMIC DNA]</scope>
    <source>
        <strain evidence="2 3">YIM 123512</strain>
    </source>
</reference>
<dbReference type="RefSeq" id="WP_160878590.1">
    <property type="nucleotide sequence ID" value="NZ_WUEK01000008.1"/>
</dbReference>
<evidence type="ECO:0000256" key="1">
    <source>
        <dbReference type="SAM" id="MobiDB-lite"/>
    </source>
</evidence>
<name>A0A6L7ETL2_9ACTN</name>
<evidence type="ECO:0000313" key="2">
    <source>
        <dbReference type="EMBL" id="MXG90663.1"/>
    </source>
</evidence>
<gene>
    <name evidence="2" type="ORF">GRQ65_14020</name>
</gene>
<proteinExistence type="predicted"/>
<protein>
    <submittedName>
        <fullName evidence="2">Diiron oxygenase</fullName>
    </submittedName>
</protein>
<sequence>MTATPTSPLAQRDVVEEPAPHDPADRRARDAAYLDNLRTLSEASVTQHFDAFLDIAWDDPDLAVAADDGRWILPQADVLGRHPWYLALPRERQIEIGRYRQANVVKVGLQFEQVLIAGLMNFAFRLPNGTPEFRYATHEATEECHHTQMFQEFVNRVGVDVAGGSRLFRFLAPFLPLAAHRLPFGFFVGVLAGEEPIDHMQKAVLRADEQIHPLQRRIIQIHVAEEARHIGFAHQFLEHNAPKLSFPSRVLMSLAFPIIMRWLCDVIMKPSRQARRDMGLPRHVVRDLYWRTPESRRTLREMFADVRMLAQRTGMMNPVSRLLWRVLGIDGRASRFRSEPAAASH</sequence>
<dbReference type="Gene3D" id="1.10.620.20">
    <property type="entry name" value="Ribonucleotide Reductase, subunit A"/>
    <property type="match status" value="1"/>
</dbReference>
<evidence type="ECO:0000313" key="3">
    <source>
        <dbReference type="Proteomes" id="UP000473325"/>
    </source>
</evidence>
<dbReference type="Pfam" id="PF11583">
    <property type="entry name" value="AurF"/>
    <property type="match status" value="1"/>
</dbReference>
<dbReference type="SUPFAM" id="SSF47240">
    <property type="entry name" value="Ferritin-like"/>
    <property type="match status" value="1"/>
</dbReference>
<dbReference type="InterPro" id="IPR012348">
    <property type="entry name" value="RNR-like"/>
</dbReference>
<comment type="caution">
    <text evidence="2">The sequence shown here is derived from an EMBL/GenBank/DDBJ whole genome shotgun (WGS) entry which is preliminary data.</text>
</comment>
<dbReference type="Proteomes" id="UP000473325">
    <property type="component" value="Unassembled WGS sequence"/>
</dbReference>
<accession>A0A6L7ETL2</accession>
<keyword evidence="3" id="KW-1185">Reference proteome</keyword>
<dbReference type="EMBL" id="WUEK01000008">
    <property type="protein sequence ID" value="MXG90663.1"/>
    <property type="molecule type" value="Genomic_DNA"/>
</dbReference>
<organism evidence="2 3">
    <name type="scientific">Nocardioides flavescens</name>
    <dbReference type="NCBI Taxonomy" id="2691959"/>
    <lineage>
        <taxon>Bacteria</taxon>
        <taxon>Bacillati</taxon>
        <taxon>Actinomycetota</taxon>
        <taxon>Actinomycetes</taxon>
        <taxon>Propionibacteriales</taxon>
        <taxon>Nocardioidaceae</taxon>
        <taxon>Nocardioides</taxon>
    </lineage>
</organism>
<dbReference type="GO" id="GO:0016491">
    <property type="term" value="F:oxidoreductase activity"/>
    <property type="evidence" value="ECO:0007669"/>
    <property type="project" value="InterPro"/>
</dbReference>
<dbReference type="InterPro" id="IPR025859">
    <property type="entry name" value="AurF/CmlI"/>
</dbReference>
<feature type="region of interest" description="Disordered" evidence="1">
    <location>
        <begin position="1"/>
        <end position="26"/>
    </location>
</feature>
<dbReference type="AlphaFoldDB" id="A0A6L7ETL2"/>